<protein>
    <submittedName>
        <fullName evidence="1">Uncharacterized protein</fullName>
    </submittedName>
</protein>
<name>A0A4R2HDI8_9SPHI</name>
<gene>
    <name evidence="1" type="ORF">EV200_105285</name>
</gene>
<comment type="caution">
    <text evidence="1">The sequence shown here is derived from an EMBL/GenBank/DDBJ whole genome shotgun (WGS) entry which is preliminary data.</text>
</comment>
<evidence type="ECO:0000313" key="2">
    <source>
        <dbReference type="Proteomes" id="UP000295684"/>
    </source>
</evidence>
<dbReference type="Proteomes" id="UP000295684">
    <property type="component" value="Unassembled WGS sequence"/>
</dbReference>
<dbReference type="AlphaFoldDB" id="A0A4R2HDI8"/>
<accession>A0A4R2HDI8</accession>
<sequence length="32" mass="3700">MFDLQVLTLINVARRGLVKFLFPIAFSHEPAR</sequence>
<organism evidence="1 2">
    <name type="scientific">Pedobacter psychrotolerans</name>
    <dbReference type="NCBI Taxonomy" id="1843235"/>
    <lineage>
        <taxon>Bacteria</taxon>
        <taxon>Pseudomonadati</taxon>
        <taxon>Bacteroidota</taxon>
        <taxon>Sphingobacteriia</taxon>
        <taxon>Sphingobacteriales</taxon>
        <taxon>Sphingobacteriaceae</taxon>
        <taxon>Pedobacter</taxon>
    </lineage>
</organism>
<reference evidence="1 2" key="1">
    <citation type="submission" date="2019-03" db="EMBL/GenBank/DDBJ databases">
        <title>Genomic Encyclopedia of Type Strains, Phase IV (KMG-IV): sequencing the most valuable type-strain genomes for metagenomic binning, comparative biology and taxonomic classification.</title>
        <authorList>
            <person name="Goeker M."/>
        </authorList>
    </citation>
    <scope>NUCLEOTIDE SEQUENCE [LARGE SCALE GENOMIC DNA]</scope>
    <source>
        <strain evidence="1 2">DSM 103236</strain>
    </source>
</reference>
<evidence type="ECO:0000313" key="1">
    <source>
        <dbReference type="EMBL" id="TCO23811.1"/>
    </source>
</evidence>
<proteinExistence type="predicted"/>
<dbReference type="EMBL" id="SLWO01000005">
    <property type="protein sequence ID" value="TCO23811.1"/>
    <property type="molecule type" value="Genomic_DNA"/>
</dbReference>